<gene>
    <name evidence="14" type="ORF">B5P24_09670</name>
</gene>
<dbReference type="AlphaFoldDB" id="A0A225CNC7"/>
<evidence type="ECO:0000256" key="5">
    <source>
        <dbReference type="ARBA" id="ARBA00022692"/>
    </source>
</evidence>
<dbReference type="PANTHER" id="PTHR42837:SF2">
    <property type="entry name" value="MEMBRANE METALLOPROTEASE ARASP2, CHLOROPLASTIC-RELATED"/>
    <property type="match status" value="1"/>
</dbReference>
<feature type="domain" description="PDZ" evidence="13">
    <location>
        <begin position="224"/>
        <end position="249"/>
    </location>
</feature>
<name>A0A225CNC7_9MICO</name>
<comment type="cofactor">
    <cofactor evidence="1">
        <name>Zn(2+)</name>
        <dbReference type="ChEBI" id="CHEBI:29105"/>
    </cofactor>
</comment>
<dbReference type="InterPro" id="IPR041489">
    <property type="entry name" value="PDZ_6"/>
</dbReference>
<comment type="similarity">
    <text evidence="3">Belongs to the peptidase M50B family.</text>
</comment>
<evidence type="ECO:0000256" key="4">
    <source>
        <dbReference type="ARBA" id="ARBA00022670"/>
    </source>
</evidence>
<dbReference type="Gene3D" id="2.30.42.10">
    <property type="match status" value="1"/>
</dbReference>
<evidence type="ECO:0000256" key="10">
    <source>
        <dbReference type="ARBA" id="ARBA00023136"/>
    </source>
</evidence>
<dbReference type="EMBL" id="MZMQ01000001">
    <property type="protein sequence ID" value="OQJ63242.1"/>
    <property type="molecule type" value="Genomic_DNA"/>
</dbReference>
<evidence type="ECO:0000256" key="3">
    <source>
        <dbReference type="ARBA" id="ARBA00007931"/>
    </source>
</evidence>
<dbReference type="InterPro" id="IPR036034">
    <property type="entry name" value="PDZ_sf"/>
</dbReference>
<evidence type="ECO:0000313" key="15">
    <source>
        <dbReference type="Proteomes" id="UP000215316"/>
    </source>
</evidence>
<keyword evidence="9" id="KW-0482">Metalloprotease</keyword>
<keyword evidence="4" id="KW-0645">Protease</keyword>
<feature type="transmembrane region" description="Helical" evidence="12">
    <location>
        <begin position="454"/>
        <end position="478"/>
    </location>
</feature>
<dbReference type="InterPro" id="IPR004387">
    <property type="entry name" value="Pept_M50_Zn"/>
</dbReference>
<dbReference type="PROSITE" id="PS50106">
    <property type="entry name" value="PDZ"/>
    <property type="match status" value="1"/>
</dbReference>
<dbReference type="OrthoDB" id="9782003at2"/>
<sequence length="484" mass="49772">MREVASPTMDGVFLYILGVLIIVVGVAVSIGLHEVGHLVPAKLFGVRVTQYMIGFGPTIFSRRKGETEYGVKAIPLGGYISMIGMFPPQSSRAGESSTGLAQLVGSDPRRDARAEPGADGGSPPADDRAGRGFFDSLVQDARQASAESVGDEEDRAFYKLPVPKRMVIMLGGPAMNFLLAVVLFAVVLCGFGVTQPTTTVGQVNACIVPAGSAASADPATCPAGAPAAPGAAAGLQPGDTIVSIDGTPVTAWDQVTSTVRASAGRELDVVVDRGGARQTLAITPVLSEQAVIGSRGAPEVDEQGRPVTQQVGLIGFTPTQAVQQQPLSAAFTTTGENMAAVGNLILNLPQRLVDVGRAAFGGGERDPNGPMSVVGVGRVAGEIASLDETPVASRASAMIGLVASLNVALGMINLLPLLPLDGGHVLGAIVEGVRRFLAKAFGRRDPGPVDVAKLMPLTFVVVILFGAMSALLIFADLVNPVRLT</sequence>
<dbReference type="Pfam" id="PF17820">
    <property type="entry name" value="PDZ_6"/>
    <property type="match status" value="1"/>
</dbReference>
<evidence type="ECO:0000256" key="7">
    <source>
        <dbReference type="ARBA" id="ARBA00022833"/>
    </source>
</evidence>
<evidence type="ECO:0000256" key="12">
    <source>
        <dbReference type="SAM" id="Phobius"/>
    </source>
</evidence>
<dbReference type="GO" id="GO:0004222">
    <property type="term" value="F:metalloendopeptidase activity"/>
    <property type="evidence" value="ECO:0007669"/>
    <property type="project" value="InterPro"/>
</dbReference>
<comment type="caution">
    <text evidence="14">The sequence shown here is derived from an EMBL/GenBank/DDBJ whole genome shotgun (WGS) entry which is preliminary data.</text>
</comment>
<keyword evidence="5 12" id="KW-0812">Transmembrane</keyword>
<evidence type="ECO:0000256" key="9">
    <source>
        <dbReference type="ARBA" id="ARBA00023049"/>
    </source>
</evidence>
<keyword evidence="10 12" id="KW-0472">Membrane</keyword>
<evidence type="ECO:0000256" key="2">
    <source>
        <dbReference type="ARBA" id="ARBA00004141"/>
    </source>
</evidence>
<dbReference type="CDD" id="cd06163">
    <property type="entry name" value="S2P-M50_PDZ_RseP-like"/>
    <property type="match status" value="1"/>
</dbReference>
<keyword evidence="7" id="KW-0862">Zinc</keyword>
<evidence type="ECO:0000256" key="8">
    <source>
        <dbReference type="ARBA" id="ARBA00022989"/>
    </source>
</evidence>
<accession>A0A225CNC7</accession>
<evidence type="ECO:0000256" key="11">
    <source>
        <dbReference type="SAM" id="MobiDB-lite"/>
    </source>
</evidence>
<feature type="compositionally biased region" description="Basic and acidic residues" evidence="11">
    <location>
        <begin position="107"/>
        <end position="116"/>
    </location>
</feature>
<protein>
    <submittedName>
        <fullName evidence="14">Peptidase</fullName>
    </submittedName>
</protein>
<dbReference type="InterPro" id="IPR008915">
    <property type="entry name" value="Peptidase_M50"/>
</dbReference>
<evidence type="ECO:0000313" key="14">
    <source>
        <dbReference type="EMBL" id="OQJ63242.1"/>
    </source>
</evidence>
<dbReference type="GO" id="GO:0006508">
    <property type="term" value="P:proteolysis"/>
    <property type="evidence" value="ECO:0007669"/>
    <property type="project" value="UniProtKB-KW"/>
</dbReference>
<reference evidence="14" key="1">
    <citation type="submission" date="2017-08" db="EMBL/GenBank/DDBJ databases">
        <title>Genomes of multiple Clavibacter strains from different subspecies.</title>
        <authorList>
            <person name="Yuan X.-K."/>
            <person name="Li X.-S."/>
            <person name="Nie J."/>
            <person name="De Boer S.H."/>
        </authorList>
    </citation>
    <scope>NUCLEOTIDE SEQUENCE [LARGE SCALE GENOMIC DNA]</scope>
    <source>
        <strain evidence="14">ATCC 33566</strain>
    </source>
</reference>
<proteinExistence type="inferred from homology"/>
<dbReference type="InterPro" id="IPR001478">
    <property type="entry name" value="PDZ"/>
</dbReference>
<dbReference type="Pfam" id="PF02163">
    <property type="entry name" value="Peptidase_M50"/>
    <property type="match status" value="1"/>
</dbReference>
<evidence type="ECO:0000256" key="6">
    <source>
        <dbReference type="ARBA" id="ARBA00022801"/>
    </source>
</evidence>
<keyword evidence="8 12" id="KW-1133">Transmembrane helix</keyword>
<dbReference type="GO" id="GO:0016020">
    <property type="term" value="C:membrane"/>
    <property type="evidence" value="ECO:0007669"/>
    <property type="project" value="UniProtKB-SubCell"/>
</dbReference>
<dbReference type="SUPFAM" id="SSF50156">
    <property type="entry name" value="PDZ domain-like"/>
    <property type="match status" value="1"/>
</dbReference>
<feature type="transmembrane region" description="Helical" evidence="12">
    <location>
        <begin position="12"/>
        <end position="32"/>
    </location>
</feature>
<comment type="subcellular location">
    <subcellularLocation>
        <location evidence="2">Membrane</location>
        <topology evidence="2">Multi-pass membrane protein</topology>
    </subcellularLocation>
</comment>
<feature type="transmembrane region" description="Helical" evidence="12">
    <location>
        <begin position="167"/>
        <end position="193"/>
    </location>
</feature>
<keyword evidence="15" id="KW-1185">Reference proteome</keyword>
<evidence type="ECO:0000256" key="1">
    <source>
        <dbReference type="ARBA" id="ARBA00001947"/>
    </source>
</evidence>
<dbReference type="Proteomes" id="UP000215316">
    <property type="component" value="Unassembled WGS sequence"/>
</dbReference>
<keyword evidence="6" id="KW-0378">Hydrolase</keyword>
<feature type="compositionally biased region" description="Polar residues" evidence="11">
    <location>
        <begin position="90"/>
        <end position="100"/>
    </location>
</feature>
<dbReference type="PANTHER" id="PTHR42837">
    <property type="entry name" value="REGULATOR OF SIGMA-E PROTEASE RSEP"/>
    <property type="match status" value="1"/>
</dbReference>
<feature type="region of interest" description="Disordered" evidence="11">
    <location>
        <begin position="90"/>
        <end position="131"/>
    </location>
</feature>
<evidence type="ECO:0000259" key="13">
    <source>
        <dbReference type="PROSITE" id="PS50106"/>
    </source>
</evidence>
<organism evidence="14 15">
    <name type="scientific">Clavibacter tessellarius</name>
    <dbReference type="NCBI Taxonomy" id="31965"/>
    <lineage>
        <taxon>Bacteria</taxon>
        <taxon>Bacillati</taxon>
        <taxon>Actinomycetota</taxon>
        <taxon>Actinomycetes</taxon>
        <taxon>Micrococcales</taxon>
        <taxon>Microbacteriaceae</taxon>
        <taxon>Clavibacter</taxon>
    </lineage>
</organism>